<accession>A0A4Q0SIX6</accession>
<protein>
    <submittedName>
        <fullName evidence="1">Uncharacterized protein</fullName>
    </submittedName>
</protein>
<name>A0A4Q0SIX6_9BRAD</name>
<dbReference type="AlphaFoldDB" id="A0A4Q0SIX6"/>
<proteinExistence type="predicted"/>
<dbReference type="RefSeq" id="WP_128945485.1">
    <property type="nucleotide sequence ID" value="NZ_LBJM01000052.1"/>
</dbReference>
<sequence>MPITFSVISSKDDWAGSNWTITDDDELAELVAKVALGQSRYVRRVLKETGFAAPDAKETELAGALKLLTSTDPKKPWHRDGWMFQVISWIAAHLQDPNGLIAPPHMIHAHKGFDGIHVKLDPKTREVTCVVICEEKATDNARQMVRDRIWKEFEGLQKGERDNELAAEVTRLLETAKDIDVDSAVETIVWKSTRYYRISITIGDEHNDAGGRRKLFDGYSAVVGGEVTRRRGEVLYLKNVRAWMAALADRAAKKAKAMVAANV</sequence>
<dbReference type="EMBL" id="LBJM01000052">
    <property type="protein sequence ID" value="RXH39347.1"/>
    <property type="molecule type" value="Genomic_DNA"/>
</dbReference>
<gene>
    <name evidence="1" type="ORF">XH94_18830</name>
</gene>
<comment type="caution">
    <text evidence="1">The sequence shown here is derived from an EMBL/GenBank/DDBJ whole genome shotgun (WGS) entry which is preliminary data.</text>
</comment>
<organism evidence="1 2">
    <name type="scientific">Bradyrhizobium zhanjiangense</name>
    <dbReference type="NCBI Taxonomy" id="1325107"/>
    <lineage>
        <taxon>Bacteria</taxon>
        <taxon>Pseudomonadati</taxon>
        <taxon>Pseudomonadota</taxon>
        <taxon>Alphaproteobacteria</taxon>
        <taxon>Hyphomicrobiales</taxon>
        <taxon>Nitrobacteraceae</taxon>
        <taxon>Bradyrhizobium</taxon>
    </lineage>
</organism>
<evidence type="ECO:0000313" key="2">
    <source>
        <dbReference type="Proteomes" id="UP000290565"/>
    </source>
</evidence>
<dbReference type="Proteomes" id="UP000290565">
    <property type="component" value="Unassembled WGS sequence"/>
</dbReference>
<reference evidence="1 2" key="1">
    <citation type="submission" date="2015-04" db="EMBL/GenBank/DDBJ databases">
        <title>Comparative genomics of rhizobia nodulating Arachis hypogaea in China.</title>
        <authorList>
            <person name="Li Y."/>
        </authorList>
    </citation>
    <scope>NUCLEOTIDE SEQUENCE [LARGE SCALE GENOMIC DNA]</scope>
    <source>
        <strain evidence="1 2">CCBAU 51787</strain>
    </source>
</reference>
<evidence type="ECO:0000313" key="1">
    <source>
        <dbReference type="EMBL" id="RXH39347.1"/>
    </source>
</evidence>